<dbReference type="CDD" id="cd00885">
    <property type="entry name" value="cinA"/>
    <property type="match status" value="1"/>
</dbReference>
<keyword evidence="3" id="KW-1185">Reference proteome</keyword>
<dbReference type="RefSeq" id="WP_127768152.1">
    <property type="nucleotide sequence ID" value="NZ_SADE01000004.1"/>
</dbReference>
<dbReference type="InterPro" id="IPR050101">
    <property type="entry name" value="CinA"/>
</dbReference>
<sequence length="254" mass="27509">MSDGKSVTAALLIIGNEILSGRTHDKNIAHIAGKLTEAGIRLREVRVVPDIEEEVVHAVNRLRAKYTYLFTTGGIGPTHDDITAECIAKAFGRALIRHPEADRRLVEHYQRTGMDYNEMRQRMANTPEGAALVDNPVSTAPGFQVDNVYVMAGVPRIMQAMLDNILPTLVGGPKMLSRTVIAELGEGVIAGGLRDIQNLYPGIDIGSYPAYTNEGFRTSLVLRGTDAEELETACDAVRQLVRSLGAEPEDGAAT</sequence>
<dbReference type="InterPro" id="IPR036425">
    <property type="entry name" value="MoaB/Mog-like_dom_sf"/>
</dbReference>
<evidence type="ECO:0000313" key="3">
    <source>
        <dbReference type="Proteomes" id="UP000287447"/>
    </source>
</evidence>
<evidence type="ECO:0000259" key="1">
    <source>
        <dbReference type="SMART" id="SM00852"/>
    </source>
</evidence>
<feature type="domain" description="MoaB/Mog" evidence="1">
    <location>
        <begin position="10"/>
        <end position="173"/>
    </location>
</feature>
<name>A0A3S3ULK6_9PROT</name>
<accession>A0A3S3ULK6</accession>
<dbReference type="PANTHER" id="PTHR13939:SF0">
    <property type="entry name" value="NMN AMIDOHYDROLASE-LIKE PROTEIN YFAY"/>
    <property type="match status" value="1"/>
</dbReference>
<dbReference type="InterPro" id="IPR001453">
    <property type="entry name" value="MoaB/Mog_dom"/>
</dbReference>
<proteinExistence type="predicted"/>
<dbReference type="OrthoDB" id="9801454at2"/>
<comment type="caution">
    <text evidence="2">The sequence shown here is derived from an EMBL/GenBank/DDBJ whole genome shotgun (WGS) entry which is preliminary data.</text>
</comment>
<dbReference type="EMBL" id="SADE01000004">
    <property type="protein sequence ID" value="RVU34122.1"/>
    <property type="molecule type" value="Genomic_DNA"/>
</dbReference>
<dbReference type="PANTHER" id="PTHR13939">
    <property type="entry name" value="NICOTINAMIDE-NUCLEOTIDE AMIDOHYDROLASE PNCC"/>
    <property type="match status" value="1"/>
</dbReference>
<protein>
    <submittedName>
        <fullName evidence="2">Competence/damage-inducible protein A</fullName>
    </submittedName>
</protein>
<organism evidence="2 3">
    <name type="scientific">Hwanghaeella grinnelliae</name>
    <dbReference type="NCBI Taxonomy" id="2500179"/>
    <lineage>
        <taxon>Bacteria</taxon>
        <taxon>Pseudomonadati</taxon>
        <taxon>Pseudomonadota</taxon>
        <taxon>Alphaproteobacteria</taxon>
        <taxon>Rhodospirillales</taxon>
        <taxon>Rhodospirillaceae</taxon>
        <taxon>Hwanghaeella</taxon>
    </lineage>
</organism>
<dbReference type="SMART" id="SM00852">
    <property type="entry name" value="MoCF_biosynth"/>
    <property type="match status" value="1"/>
</dbReference>
<dbReference type="Gene3D" id="3.40.980.10">
    <property type="entry name" value="MoaB/Mog-like domain"/>
    <property type="match status" value="1"/>
</dbReference>
<dbReference type="SUPFAM" id="SSF53218">
    <property type="entry name" value="Molybdenum cofactor biosynthesis proteins"/>
    <property type="match status" value="1"/>
</dbReference>
<dbReference type="InterPro" id="IPR056596">
    <property type="entry name" value="FLAD1_M"/>
</dbReference>
<dbReference type="Proteomes" id="UP000287447">
    <property type="component" value="Unassembled WGS sequence"/>
</dbReference>
<reference evidence="3" key="1">
    <citation type="submission" date="2019-01" db="EMBL/GenBank/DDBJ databases">
        <title>Gri0909 isolated from a small marine red alga.</title>
        <authorList>
            <person name="Kim J."/>
            <person name="Jeong S.E."/>
            <person name="Jeon C.O."/>
        </authorList>
    </citation>
    <scope>NUCLEOTIDE SEQUENCE [LARGE SCALE GENOMIC DNA]</scope>
    <source>
        <strain evidence="3">Gri0909</strain>
    </source>
</reference>
<dbReference type="AlphaFoldDB" id="A0A3S3ULK6"/>
<dbReference type="Pfam" id="PF24102">
    <property type="entry name" value="FLAD1_M"/>
    <property type="match status" value="1"/>
</dbReference>
<dbReference type="Pfam" id="PF00994">
    <property type="entry name" value="MoCF_biosynth"/>
    <property type="match status" value="1"/>
</dbReference>
<evidence type="ECO:0000313" key="2">
    <source>
        <dbReference type="EMBL" id="RVU34122.1"/>
    </source>
</evidence>
<gene>
    <name evidence="2" type="ORF">EOI86_23705</name>
</gene>